<keyword evidence="4 5" id="KW-0472">Membrane</keyword>
<dbReference type="Proteomes" id="UP000076722">
    <property type="component" value="Unassembled WGS sequence"/>
</dbReference>
<gene>
    <name evidence="9" type="ORF">SISNIDRAFT_452666</name>
</gene>
<dbReference type="PANTHER" id="PTHR47567">
    <property type="entry name" value="MITOCHONDRIAL SUBSTRATE/SOLUTE CARRIER"/>
    <property type="match status" value="1"/>
</dbReference>
<feature type="region of interest" description="Disordered" evidence="7">
    <location>
        <begin position="1"/>
        <end position="37"/>
    </location>
</feature>
<dbReference type="Gene3D" id="1.50.40.10">
    <property type="entry name" value="Mitochondrial carrier domain"/>
    <property type="match status" value="1"/>
</dbReference>
<evidence type="ECO:0000256" key="4">
    <source>
        <dbReference type="ARBA" id="ARBA00023136"/>
    </source>
</evidence>
<comment type="similarity">
    <text evidence="6">Belongs to the mitochondrial carrier (TC 2.A.29) family.</text>
</comment>
<dbReference type="STRING" id="1314777.A0A164WRR0"/>
<dbReference type="InterPro" id="IPR018108">
    <property type="entry name" value="MCP_transmembrane"/>
</dbReference>
<feature type="transmembrane region" description="Helical" evidence="8">
    <location>
        <begin position="109"/>
        <end position="130"/>
    </location>
</feature>
<dbReference type="Pfam" id="PF00153">
    <property type="entry name" value="Mito_carr"/>
    <property type="match status" value="2"/>
</dbReference>
<dbReference type="AlphaFoldDB" id="A0A164WRR0"/>
<evidence type="ECO:0000256" key="5">
    <source>
        <dbReference type="PROSITE-ProRule" id="PRU00282"/>
    </source>
</evidence>
<keyword evidence="6" id="KW-0813">Transport</keyword>
<evidence type="ECO:0000313" key="10">
    <source>
        <dbReference type="Proteomes" id="UP000076722"/>
    </source>
</evidence>
<feature type="repeat" description="Solcar" evidence="5">
    <location>
        <begin position="198"/>
        <end position="279"/>
    </location>
</feature>
<reference evidence="9 10" key="1">
    <citation type="journal article" date="2016" name="Mol. Biol. Evol.">
        <title>Comparative Genomics of Early-Diverging Mushroom-Forming Fungi Provides Insights into the Origins of Lignocellulose Decay Capabilities.</title>
        <authorList>
            <person name="Nagy L.G."/>
            <person name="Riley R."/>
            <person name="Tritt A."/>
            <person name="Adam C."/>
            <person name="Daum C."/>
            <person name="Floudas D."/>
            <person name="Sun H."/>
            <person name="Yadav J.S."/>
            <person name="Pangilinan J."/>
            <person name="Larsson K.H."/>
            <person name="Matsuura K."/>
            <person name="Barry K."/>
            <person name="Labutti K."/>
            <person name="Kuo R."/>
            <person name="Ohm R.A."/>
            <person name="Bhattacharya S.S."/>
            <person name="Shirouzu T."/>
            <person name="Yoshinaga Y."/>
            <person name="Martin F.M."/>
            <person name="Grigoriev I.V."/>
            <person name="Hibbett D.S."/>
        </authorList>
    </citation>
    <scope>NUCLEOTIDE SEQUENCE [LARGE SCALE GENOMIC DNA]</scope>
    <source>
        <strain evidence="9 10">HHB9708</strain>
    </source>
</reference>
<dbReference type="OrthoDB" id="409948at2759"/>
<evidence type="ECO:0000256" key="8">
    <source>
        <dbReference type="SAM" id="Phobius"/>
    </source>
</evidence>
<dbReference type="GO" id="GO:0016020">
    <property type="term" value="C:membrane"/>
    <property type="evidence" value="ECO:0007669"/>
    <property type="project" value="UniProtKB-SubCell"/>
</dbReference>
<keyword evidence="3 8" id="KW-1133">Transmembrane helix</keyword>
<keyword evidence="10" id="KW-1185">Reference proteome</keyword>
<organism evidence="9 10">
    <name type="scientific">Sistotremastrum niveocremeum HHB9708</name>
    <dbReference type="NCBI Taxonomy" id="1314777"/>
    <lineage>
        <taxon>Eukaryota</taxon>
        <taxon>Fungi</taxon>
        <taxon>Dikarya</taxon>
        <taxon>Basidiomycota</taxon>
        <taxon>Agaricomycotina</taxon>
        <taxon>Agaricomycetes</taxon>
        <taxon>Sistotremastrales</taxon>
        <taxon>Sistotremastraceae</taxon>
        <taxon>Sertulicium</taxon>
        <taxon>Sertulicium niveocremeum</taxon>
    </lineage>
</organism>
<comment type="subcellular location">
    <subcellularLocation>
        <location evidence="1">Membrane</location>
        <topology evidence="1">Multi-pass membrane protein</topology>
    </subcellularLocation>
</comment>
<accession>A0A164WRR0</accession>
<evidence type="ECO:0000313" key="9">
    <source>
        <dbReference type="EMBL" id="KZS95297.1"/>
    </source>
</evidence>
<dbReference type="EMBL" id="KV419402">
    <property type="protein sequence ID" value="KZS95297.1"/>
    <property type="molecule type" value="Genomic_DNA"/>
</dbReference>
<name>A0A164WRR0_9AGAM</name>
<sequence>MSTEQPKPDSLPPPSDEREPLLKVATPSERPPSYNSQDTLIAVDQAPGSSTPVVAEEPLTTVEKKRSWWSIFWYTLLTAAGIFILVIFIKGFIDADDVEFDWNKTWKSALGGGLSGAAAMVLQVLTLMPLRTVMNYQYRYGTTTTEAIKTLYRDGGFPRYYAGLGAAIFQGPISRFGDTAANAGILALLQSNSFMKKLPSLIKTVFASVAAACFRMILTPIDTLKTTLQTQGREGWPILKRRIKAHGIGTLWYGAIATALATFVGHYPWFGTYNFLSDNLPPPHNLAQKLLRQAFIGFAASVVSDTISNSLRVVKTYRQVNEAKISYMNAARAVIAVDGLQGLFGRGLKTRILANGLQGLMFSILWKLFMDLWDDKTKQ</sequence>
<dbReference type="PANTHER" id="PTHR47567:SF1">
    <property type="entry name" value="NAD-DEPENDENT EPIMERASE_DEHYDRATASE DOMAIN-CONTAINING PROTEIN"/>
    <property type="match status" value="1"/>
</dbReference>
<evidence type="ECO:0000256" key="3">
    <source>
        <dbReference type="ARBA" id="ARBA00022989"/>
    </source>
</evidence>
<dbReference type="SUPFAM" id="SSF103506">
    <property type="entry name" value="Mitochondrial carrier"/>
    <property type="match status" value="1"/>
</dbReference>
<feature type="transmembrane region" description="Helical" evidence="8">
    <location>
        <begin position="250"/>
        <end position="270"/>
    </location>
</feature>
<protein>
    <submittedName>
        <fullName evidence="9">Mitochondrial carrier</fullName>
    </submittedName>
</protein>
<keyword evidence="2 5" id="KW-0812">Transmembrane</keyword>
<dbReference type="InterPro" id="IPR023395">
    <property type="entry name" value="MCP_dom_sf"/>
</dbReference>
<evidence type="ECO:0000256" key="6">
    <source>
        <dbReference type="RuleBase" id="RU000488"/>
    </source>
</evidence>
<proteinExistence type="inferred from homology"/>
<evidence type="ECO:0000256" key="1">
    <source>
        <dbReference type="ARBA" id="ARBA00004141"/>
    </source>
</evidence>
<evidence type="ECO:0000256" key="7">
    <source>
        <dbReference type="SAM" id="MobiDB-lite"/>
    </source>
</evidence>
<dbReference type="PROSITE" id="PS50920">
    <property type="entry name" value="SOLCAR"/>
    <property type="match status" value="1"/>
</dbReference>
<evidence type="ECO:0000256" key="2">
    <source>
        <dbReference type="ARBA" id="ARBA00022692"/>
    </source>
</evidence>
<feature type="transmembrane region" description="Helical" evidence="8">
    <location>
        <begin position="71"/>
        <end position="89"/>
    </location>
</feature>